<protein>
    <submittedName>
        <fullName evidence="2">Uncharacterized protein</fullName>
    </submittedName>
</protein>
<dbReference type="EMBL" id="BTRK01000002">
    <property type="protein sequence ID" value="GMR35176.1"/>
    <property type="molecule type" value="Genomic_DNA"/>
</dbReference>
<feature type="compositionally biased region" description="Acidic residues" evidence="1">
    <location>
        <begin position="198"/>
        <end position="209"/>
    </location>
</feature>
<feature type="compositionally biased region" description="Low complexity" evidence="1">
    <location>
        <begin position="172"/>
        <end position="194"/>
    </location>
</feature>
<proteinExistence type="predicted"/>
<reference evidence="3" key="1">
    <citation type="submission" date="2022-10" db="EMBL/GenBank/DDBJ databases">
        <title>Genome assembly of Pristionchus species.</title>
        <authorList>
            <person name="Yoshida K."/>
            <person name="Sommer R.J."/>
        </authorList>
    </citation>
    <scope>NUCLEOTIDE SEQUENCE [LARGE SCALE GENOMIC DNA]</scope>
    <source>
        <strain evidence="3">RS5460</strain>
    </source>
</reference>
<dbReference type="Proteomes" id="UP001328107">
    <property type="component" value="Unassembled WGS sequence"/>
</dbReference>
<feature type="compositionally biased region" description="Basic and acidic residues" evidence="1">
    <location>
        <begin position="31"/>
        <end position="40"/>
    </location>
</feature>
<feature type="compositionally biased region" description="Basic and acidic residues" evidence="1">
    <location>
        <begin position="1"/>
        <end position="12"/>
    </location>
</feature>
<evidence type="ECO:0000256" key="1">
    <source>
        <dbReference type="SAM" id="MobiDB-lite"/>
    </source>
</evidence>
<organism evidence="2 3">
    <name type="scientific">Pristionchus mayeri</name>
    <dbReference type="NCBI Taxonomy" id="1317129"/>
    <lineage>
        <taxon>Eukaryota</taxon>
        <taxon>Metazoa</taxon>
        <taxon>Ecdysozoa</taxon>
        <taxon>Nematoda</taxon>
        <taxon>Chromadorea</taxon>
        <taxon>Rhabditida</taxon>
        <taxon>Rhabditina</taxon>
        <taxon>Diplogasteromorpha</taxon>
        <taxon>Diplogasteroidea</taxon>
        <taxon>Neodiplogasteridae</taxon>
        <taxon>Pristionchus</taxon>
    </lineage>
</organism>
<feature type="region of interest" description="Disordered" evidence="1">
    <location>
        <begin position="149"/>
        <end position="209"/>
    </location>
</feature>
<sequence>GRKRVEASHPDADLLDLEDLSAPDTFTPRTTIEESNHDEENVSFVEEGSATVTTTEETTTTTEAPTTTITTTTTPAPTTTRRTTTTRRPTTTTHAAPAPAPAQRSNPTLVPPPLDQEFHAFHEDLVGMLGAMDEDPQFLPPLPSEVFGGRDSKGGFFGGSEVHGNGHRERATTTTRRPTTTRSTTTTTEAPLTSAEDLVGEPDEDPHFL</sequence>
<dbReference type="AlphaFoldDB" id="A0AAN4Z6R7"/>
<accession>A0AAN4Z6R7</accession>
<feature type="non-terminal residue" evidence="2">
    <location>
        <position position="209"/>
    </location>
</feature>
<feature type="compositionally biased region" description="Low complexity" evidence="1">
    <location>
        <begin position="50"/>
        <end position="97"/>
    </location>
</feature>
<keyword evidence="3" id="KW-1185">Reference proteome</keyword>
<gene>
    <name evidence="2" type="ORF">PMAYCL1PPCAC_05371</name>
</gene>
<name>A0AAN4Z6R7_9BILA</name>
<evidence type="ECO:0000313" key="3">
    <source>
        <dbReference type="Proteomes" id="UP001328107"/>
    </source>
</evidence>
<feature type="non-terminal residue" evidence="2">
    <location>
        <position position="1"/>
    </location>
</feature>
<feature type="region of interest" description="Disordered" evidence="1">
    <location>
        <begin position="1"/>
        <end position="107"/>
    </location>
</feature>
<comment type="caution">
    <text evidence="2">The sequence shown here is derived from an EMBL/GenBank/DDBJ whole genome shotgun (WGS) entry which is preliminary data.</text>
</comment>
<evidence type="ECO:0000313" key="2">
    <source>
        <dbReference type="EMBL" id="GMR35176.1"/>
    </source>
</evidence>